<organism evidence="1 2">
    <name type="scientific">Glomus cerebriforme</name>
    <dbReference type="NCBI Taxonomy" id="658196"/>
    <lineage>
        <taxon>Eukaryota</taxon>
        <taxon>Fungi</taxon>
        <taxon>Fungi incertae sedis</taxon>
        <taxon>Mucoromycota</taxon>
        <taxon>Glomeromycotina</taxon>
        <taxon>Glomeromycetes</taxon>
        <taxon>Glomerales</taxon>
        <taxon>Glomeraceae</taxon>
        <taxon>Glomus</taxon>
    </lineage>
</organism>
<proteinExistence type="predicted"/>
<evidence type="ECO:0000313" key="2">
    <source>
        <dbReference type="Proteomes" id="UP000265703"/>
    </source>
</evidence>
<accession>A0A397TX89</accession>
<protein>
    <submittedName>
        <fullName evidence="1">Uncharacterized protein</fullName>
    </submittedName>
</protein>
<name>A0A397TX89_9GLOM</name>
<dbReference type="EMBL" id="QKYT01000004">
    <property type="protein sequence ID" value="RIA99464.1"/>
    <property type="molecule type" value="Genomic_DNA"/>
</dbReference>
<gene>
    <name evidence="1" type="ORF">C1645_811500</name>
</gene>
<dbReference type="AlphaFoldDB" id="A0A397TX89"/>
<sequence>MSTQSKLNNFLNLMDYENIHRLPYNNNAQILAAHARNSRKRLTGRGLIKQNIKREAHRLQLYKTHRLQLYKARRLQLYSRLYSRHMINLATNHIWEHSTSFQRNQFINLANNANNINNIRLTDNVSTIDRIARITTRQITNNTLENDFFNGAGNFNDNNNSLESLILPAGCLGSSSSFP</sequence>
<evidence type="ECO:0000313" key="1">
    <source>
        <dbReference type="EMBL" id="RIA99464.1"/>
    </source>
</evidence>
<dbReference type="OrthoDB" id="2411278at2759"/>
<comment type="caution">
    <text evidence="1">The sequence shown here is derived from an EMBL/GenBank/DDBJ whole genome shotgun (WGS) entry which is preliminary data.</text>
</comment>
<dbReference type="Proteomes" id="UP000265703">
    <property type="component" value="Unassembled WGS sequence"/>
</dbReference>
<reference evidence="1 2" key="1">
    <citation type="submission" date="2018-06" db="EMBL/GenBank/DDBJ databases">
        <title>Comparative genomics reveals the genomic features of Rhizophagus irregularis, R. cerebriforme, R. diaphanum and Gigaspora rosea, and their symbiotic lifestyle signature.</title>
        <authorList>
            <person name="Morin E."/>
            <person name="San Clemente H."/>
            <person name="Chen E.C.H."/>
            <person name="De La Providencia I."/>
            <person name="Hainaut M."/>
            <person name="Kuo A."/>
            <person name="Kohler A."/>
            <person name="Murat C."/>
            <person name="Tang N."/>
            <person name="Roy S."/>
            <person name="Loubradou J."/>
            <person name="Henrissat B."/>
            <person name="Grigoriev I.V."/>
            <person name="Corradi N."/>
            <person name="Roux C."/>
            <person name="Martin F.M."/>
        </authorList>
    </citation>
    <scope>NUCLEOTIDE SEQUENCE [LARGE SCALE GENOMIC DNA]</scope>
    <source>
        <strain evidence="1 2">DAOM 227022</strain>
    </source>
</reference>
<keyword evidence="2" id="KW-1185">Reference proteome</keyword>